<organism evidence="1 2">
    <name type="scientific">Microbacterium aquimaris</name>
    <dbReference type="NCBI Taxonomy" id="459816"/>
    <lineage>
        <taxon>Bacteria</taxon>
        <taxon>Bacillati</taxon>
        <taxon>Actinomycetota</taxon>
        <taxon>Actinomycetes</taxon>
        <taxon>Micrococcales</taxon>
        <taxon>Microbacteriaceae</taxon>
        <taxon>Microbacterium</taxon>
    </lineage>
</organism>
<protein>
    <submittedName>
        <fullName evidence="1">Uncharacterized protein</fullName>
    </submittedName>
</protein>
<evidence type="ECO:0000313" key="2">
    <source>
        <dbReference type="Proteomes" id="UP001291912"/>
    </source>
</evidence>
<accession>A0ABU5N5I0</accession>
<dbReference type="Proteomes" id="UP001291912">
    <property type="component" value="Unassembled WGS sequence"/>
</dbReference>
<evidence type="ECO:0000313" key="1">
    <source>
        <dbReference type="EMBL" id="MDZ8161336.1"/>
    </source>
</evidence>
<comment type="caution">
    <text evidence="1">The sequence shown here is derived from an EMBL/GenBank/DDBJ whole genome shotgun (WGS) entry which is preliminary data.</text>
</comment>
<proteinExistence type="predicted"/>
<dbReference type="RefSeq" id="WP_194423962.1">
    <property type="nucleotide sequence ID" value="NZ_BAAAPT010000001.1"/>
</dbReference>
<dbReference type="EMBL" id="JAWJYN010000001">
    <property type="protein sequence ID" value="MDZ8161336.1"/>
    <property type="molecule type" value="Genomic_DNA"/>
</dbReference>
<gene>
    <name evidence="1" type="ORF">R2Q92_05755</name>
</gene>
<name>A0ABU5N5I0_9MICO</name>
<keyword evidence="2" id="KW-1185">Reference proteome</keyword>
<sequence>MIYVLVGGPRDGQYVDDIPLGYRPDSSERPASPYDAIDGFEMVRAVWLPTDRARLRVVHD</sequence>
<reference evidence="1 2" key="1">
    <citation type="submission" date="2023-10" db="EMBL/GenBank/DDBJ databases">
        <title>Microbacterium xanthum sp. nov., isolated from seaweed.</title>
        <authorList>
            <person name="Lee S.D."/>
        </authorList>
    </citation>
    <scope>NUCLEOTIDE SEQUENCE [LARGE SCALE GENOMIC DNA]</scope>
    <source>
        <strain evidence="1 2">KCTC 19124</strain>
    </source>
</reference>